<dbReference type="Proteomes" id="UP001153076">
    <property type="component" value="Unassembled WGS sequence"/>
</dbReference>
<evidence type="ECO:0000313" key="1">
    <source>
        <dbReference type="EMBL" id="KAJ8434322.1"/>
    </source>
</evidence>
<accession>A0A9Q1Q9V9</accession>
<name>A0A9Q1Q9V9_9CARY</name>
<organism evidence="1 2">
    <name type="scientific">Carnegiea gigantea</name>
    <dbReference type="NCBI Taxonomy" id="171969"/>
    <lineage>
        <taxon>Eukaryota</taxon>
        <taxon>Viridiplantae</taxon>
        <taxon>Streptophyta</taxon>
        <taxon>Embryophyta</taxon>
        <taxon>Tracheophyta</taxon>
        <taxon>Spermatophyta</taxon>
        <taxon>Magnoliopsida</taxon>
        <taxon>eudicotyledons</taxon>
        <taxon>Gunneridae</taxon>
        <taxon>Pentapetalae</taxon>
        <taxon>Caryophyllales</taxon>
        <taxon>Cactineae</taxon>
        <taxon>Cactaceae</taxon>
        <taxon>Cactoideae</taxon>
        <taxon>Echinocereeae</taxon>
        <taxon>Carnegiea</taxon>
    </lineage>
</organism>
<keyword evidence="2" id="KW-1185">Reference proteome</keyword>
<dbReference type="AlphaFoldDB" id="A0A9Q1Q9V9"/>
<comment type="caution">
    <text evidence="1">The sequence shown here is derived from an EMBL/GenBank/DDBJ whole genome shotgun (WGS) entry which is preliminary data.</text>
</comment>
<dbReference type="EMBL" id="JAKOGI010000484">
    <property type="protein sequence ID" value="KAJ8434322.1"/>
    <property type="molecule type" value="Genomic_DNA"/>
</dbReference>
<dbReference type="OrthoDB" id="1740441at2759"/>
<gene>
    <name evidence="1" type="ORF">Cgig2_024065</name>
</gene>
<proteinExistence type="predicted"/>
<protein>
    <submittedName>
        <fullName evidence="1">Uncharacterized protein</fullName>
    </submittedName>
</protein>
<reference evidence="1" key="1">
    <citation type="submission" date="2022-04" db="EMBL/GenBank/DDBJ databases">
        <title>Carnegiea gigantea Genome sequencing and assembly v2.</title>
        <authorList>
            <person name="Copetti D."/>
            <person name="Sanderson M.J."/>
            <person name="Burquez A."/>
            <person name="Wojciechowski M.F."/>
        </authorList>
    </citation>
    <scope>NUCLEOTIDE SEQUENCE</scope>
    <source>
        <strain evidence="1">SGP5-SGP5p</strain>
        <tissue evidence="1">Aerial part</tissue>
    </source>
</reference>
<evidence type="ECO:0000313" key="2">
    <source>
        <dbReference type="Proteomes" id="UP001153076"/>
    </source>
</evidence>
<sequence>MLLKPESHSVSKQLGCPMLILRHFLEINGANNFPFIQPLNIMLRRDGDRNTQFYYLSTIVRRRVNCIEALQDVSMSRSTFKYISYHMEKELLVSKAKVLSMAGSTTLMQSAISSIPYYSMQTASLICDDIDKKSRDHVTQSKEAGGLGFRSMRQVNRAFLMKLGWGLLT</sequence>